<dbReference type="InterPro" id="IPR029063">
    <property type="entry name" value="SAM-dependent_MTases_sf"/>
</dbReference>
<keyword evidence="9" id="KW-1185">Reference proteome</keyword>
<evidence type="ECO:0000256" key="3">
    <source>
        <dbReference type="ARBA" id="ARBA00022691"/>
    </source>
</evidence>
<accession>A0A1G6NAW3</accession>
<feature type="active site" evidence="5">
    <location>
        <position position="87"/>
    </location>
</feature>
<keyword evidence="1 5" id="KW-0489">Methyltransferase</keyword>
<protein>
    <recommendedName>
        <fullName evidence="7">Cytosine-specific methyltransferase</fullName>
        <ecNumber evidence="7">2.1.1.37</ecNumber>
    </recommendedName>
</protein>
<dbReference type="EMBL" id="FMYW01000013">
    <property type="protein sequence ID" value="SDC64972.1"/>
    <property type="molecule type" value="Genomic_DNA"/>
</dbReference>
<dbReference type="PRINTS" id="PR00105">
    <property type="entry name" value="C5METTRFRASE"/>
</dbReference>
<gene>
    <name evidence="8" type="ORF">SAMN04487864_11310</name>
</gene>
<dbReference type="GO" id="GO:0032259">
    <property type="term" value="P:methylation"/>
    <property type="evidence" value="ECO:0007669"/>
    <property type="project" value="UniProtKB-KW"/>
</dbReference>
<proteinExistence type="inferred from homology"/>
<dbReference type="PROSITE" id="PS00094">
    <property type="entry name" value="C5_MTASE_1"/>
    <property type="match status" value="1"/>
</dbReference>
<evidence type="ECO:0000256" key="7">
    <source>
        <dbReference type="RuleBase" id="RU000417"/>
    </source>
</evidence>
<keyword evidence="3 5" id="KW-0949">S-adenosyl-L-methionine</keyword>
<comment type="catalytic activity">
    <reaction evidence="7">
        <text>a 2'-deoxycytidine in DNA + S-adenosyl-L-methionine = a 5-methyl-2'-deoxycytidine in DNA + S-adenosyl-L-homocysteine + H(+)</text>
        <dbReference type="Rhea" id="RHEA:13681"/>
        <dbReference type="Rhea" id="RHEA-COMP:11369"/>
        <dbReference type="Rhea" id="RHEA-COMP:11370"/>
        <dbReference type="ChEBI" id="CHEBI:15378"/>
        <dbReference type="ChEBI" id="CHEBI:57856"/>
        <dbReference type="ChEBI" id="CHEBI:59789"/>
        <dbReference type="ChEBI" id="CHEBI:85452"/>
        <dbReference type="ChEBI" id="CHEBI:85454"/>
        <dbReference type="EC" id="2.1.1.37"/>
    </reaction>
</comment>
<evidence type="ECO:0000256" key="2">
    <source>
        <dbReference type="ARBA" id="ARBA00022679"/>
    </source>
</evidence>
<keyword evidence="4" id="KW-0680">Restriction system</keyword>
<evidence type="ECO:0000313" key="9">
    <source>
        <dbReference type="Proteomes" id="UP000198943"/>
    </source>
</evidence>
<dbReference type="InterPro" id="IPR018117">
    <property type="entry name" value="C5_DNA_meth_AS"/>
</dbReference>
<dbReference type="Pfam" id="PF00145">
    <property type="entry name" value="DNA_methylase"/>
    <property type="match status" value="1"/>
</dbReference>
<keyword evidence="2 5" id="KW-0808">Transferase</keyword>
<evidence type="ECO:0000256" key="5">
    <source>
        <dbReference type="PROSITE-ProRule" id="PRU01016"/>
    </source>
</evidence>
<dbReference type="GO" id="GO:0009307">
    <property type="term" value="P:DNA restriction-modification system"/>
    <property type="evidence" value="ECO:0007669"/>
    <property type="project" value="UniProtKB-KW"/>
</dbReference>
<dbReference type="InterPro" id="IPR050750">
    <property type="entry name" value="C5-MTase"/>
</dbReference>
<name>A0A1G6NAW3_9FIRM</name>
<dbReference type="GO" id="GO:0003886">
    <property type="term" value="F:DNA (cytosine-5-)-methyltransferase activity"/>
    <property type="evidence" value="ECO:0007669"/>
    <property type="project" value="UniProtKB-EC"/>
</dbReference>
<evidence type="ECO:0000256" key="4">
    <source>
        <dbReference type="ARBA" id="ARBA00022747"/>
    </source>
</evidence>
<dbReference type="OrthoDB" id="9813719at2"/>
<evidence type="ECO:0000256" key="6">
    <source>
        <dbReference type="RuleBase" id="RU000416"/>
    </source>
</evidence>
<sequence>MKKLKKHDVIKVFEGFAGYGGATYGLKRAGVNFDVVGYSEFDKFASALYDANHTDLNGQPIKNWGDITKINPADLPDFDMFTGGFPCQPFSTVGMQQGEKDRYGRGTLLYDIIRICAEKKPRYIFLENVKGLSTKRYEKTFNTLKDALKDLGYGDLCYTILNTKDYGIPQNRERLWMFARMGGLPKGFNMTPPKIDNGLRLKDFVDKKPESFLYLSQAQIKRIKDFYGIKSFVVDEASCFDLYNRNIRKDGISITILAPEHNKLRLVEPTGPDGVEIVRKYSVAEQFRLMGFKDGEIDFAGQSYTQLSKRAANGWDINVVGILLNYIMEQLL</sequence>
<dbReference type="InterPro" id="IPR001525">
    <property type="entry name" value="C5_MeTfrase"/>
</dbReference>
<dbReference type="Gene3D" id="3.40.50.150">
    <property type="entry name" value="Vaccinia Virus protein VP39"/>
    <property type="match status" value="1"/>
</dbReference>
<evidence type="ECO:0000313" key="8">
    <source>
        <dbReference type="EMBL" id="SDC64972.1"/>
    </source>
</evidence>
<dbReference type="EC" id="2.1.1.37" evidence="7"/>
<dbReference type="NCBIfam" id="TIGR00675">
    <property type="entry name" value="dcm"/>
    <property type="match status" value="1"/>
</dbReference>
<dbReference type="RefSeq" id="WP_093730870.1">
    <property type="nucleotide sequence ID" value="NZ_FMYW01000013.1"/>
</dbReference>
<dbReference type="SUPFAM" id="SSF53335">
    <property type="entry name" value="S-adenosyl-L-methionine-dependent methyltransferases"/>
    <property type="match status" value="1"/>
</dbReference>
<comment type="similarity">
    <text evidence="5 6">Belongs to the class I-like SAM-binding methyltransferase superfamily. C5-methyltransferase family.</text>
</comment>
<dbReference type="Proteomes" id="UP000198943">
    <property type="component" value="Unassembled WGS sequence"/>
</dbReference>
<dbReference type="PROSITE" id="PS51679">
    <property type="entry name" value="SAM_MT_C5"/>
    <property type="match status" value="1"/>
</dbReference>
<dbReference type="PANTHER" id="PTHR46098:SF1">
    <property type="entry name" value="TRNA (CYTOSINE(38)-C(5))-METHYLTRANSFERASE"/>
    <property type="match status" value="1"/>
</dbReference>
<dbReference type="AlphaFoldDB" id="A0A1G6NAW3"/>
<evidence type="ECO:0000256" key="1">
    <source>
        <dbReference type="ARBA" id="ARBA00022603"/>
    </source>
</evidence>
<dbReference type="PANTHER" id="PTHR46098">
    <property type="entry name" value="TRNA (CYTOSINE(38)-C(5))-METHYLTRANSFERASE"/>
    <property type="match status" value="1"/>
</dbReference>
<organism evidence="8 9">
    <name type="scientific">Succiniclasticum ruminis</name>
    <dbReference type="NCBI Taxonomy" id="40841"/>
    <lineage>
        <taxon>Bacteria</taxon>
        <taxon>Bacillati</taxon>
        <taxon>Bacillota</taxon>
        <taxon>Negativicutes</taxon>
        <taxon>Acidaminococcales</taxon>
        <taxon>Acidaminococcaceae</taxon>
        <taxon>Succiniclasticum</taxon>
    </lineage>
</organism>
<reference evidence="9" key="1">
    <citation type="submission" date="2016-10" db="EMBL/GenBank/DDBJ databases">
        <authorList>
            <person name="Varghese N."/>
            <person name="Submissions S."/>
        </authorList>
    </citation>
    <scope>NUCLEOTIDE SEQUENCE [LARGE SCALE GENOMIC DNA]</scope>
    <source>
        <strain evidence="9">DSM 11005</strain>
    </source>
</reference>